<sequence length="228" mass="25425">MKKIIVLLITVAAFCLSPKITKAQDGADAKPAKVDKSDPLNKANTFVAALNLTDAAKANRVKQAIATHLKAVRDWHNSHDYTLVPEGINPVTGKTFSKLERQVIINSTIPKSVHEALMAGLRKDLTEEQVDVVLDKYTIGKVAFTMNGYKSIVPNLNKDEEAFILTNLKAAREQAVDYKNVDQISVIFKIYKTKIEDYFTNTEGRNWKQMYKAYADAAKAKKAEPVKN</sequence>
<dbReference type="Proteomes" id="UP000268007">
    <property type="component" value="Unassembled WGS sequence"/>
</dbReference>
<keyword evidence="1" id="KW-0732">Signal</keyword>
<organism evidence="2 3">
    <name type="scientific">Mucilaginibacter gracilis</name>
    <dbReference type="NCBI Taxonomy" id="423350"/>
    <lineage>
        <taxon>Bacteria</taxon>
        <taxon>Pseudomonadati</taxon>
        <taxon>Bacteroidota</taxon>
        <taxon>Sphingobacteriia</taxon>
        <taxon>Sphingobacteriales</taxon>
        <taxon>Sphingobacteriaceae</taxon>
        <taxon>Mucilaginibacter</taxon>
    </lineage>
</organism>
<feature type="chain" id="PRO_5019864598" evidence="1">
    <location>
        <begin position="24"/>
        <end position="228"/>
    </location>
</feature>
<comment type="caution">
    <text evidence="2">The sequence shown here is derived from an EMBL/GenBank/DDBJ whole genome shotgun (WGS) entry which is preliminary data.</text>
</comment>
<dbReference type="EMBL" id="RBKU01000001">
    <property type="protein sequence ID" value="RKR84315.1"/>
    <property type="molecule type" value="Genomic_DNA"/>
</dbReference>
<gene>
    <name evidence="2" type="ORF">BDD43_4549</name>
</gene>
<feature type="signal peptide" evidence="1">
    <location>
        <begin position="1"/>
        <end position="23"/>
    </location>
</feature>
<proteinExistence type="predicted"/>
<evidence type="ECO:0000313" key="3">
    <source>
        <dbReference type="Proteomes" id="UP000268007"/>
    </source>
</evidence>
<keyword evidence="3" id="KW-1185">Reference proteome</keyword>
<evidence type="ECO:0000313" key="2">
    <source>
        <dbReference type="EMBL" id="RKR84315.1"/>
    </source>
</evidence>
<reference evidence="2 3" key="1">
    <citation type="submission" date="2018-10" db="EMBL/GenBank/DDBJ databases">
        <title>Genomic Encyclopedia of Archaeal and Bacterial Type Strains, Phase II (KMG-II): from individual species to whole genera.</title>
        <authorList>
            <person name="Goeker M."/>
        </authorList>
    </citation>
    <scope>NUCLEOTIDE SEQUENCE [LARGE SCALE GENOMIC DNA]</scope>
    <source>
        <strain evidence="2 3">DSM 18602</strain>
    </source>
</reference>
<evidence type="ECO:0000256" key="1">
    <source>
        <dbReference type="SAM" id="SignalP"/>
    </source>
</evidence>
<protein>
    <submittedName>
        <fullName evidence="2">Uncharacterized protein DUF3826</fullName>
    </submittedName>
</protein>
<dbReference type="RefSeq" id="WP_121199849.1">
    <property type="nucleotide sequence ID" value="NZ_RBKU01000001.1"/>
</dbReference>
<dbReference type="AlphaFoldDB" id="A0A495J5R3"/>
<dbReference type="InterPro" id="IPR024284">
    <property type="entry name" value="DUF3826"/>
</dbReference>
<dbReference type="OrthoDB" id="1345252at2"/>
<accession>A0A495J5R3</accession>
<dbReference type="Pfam" id="PF12875">
    <property type="entry name" value="DUF3826"/>
    <property type="match status" value="1"/>
</dbReference>
<name>A0A495J5R3_9SPHI</name>